<dbReference type="PANTHER" id="PTHR45036:SF1">
    <property type="entry name" value="METHYLTRANSFERASE LIKE 7A"/>
    <property type="match status" value="1"/>
</dbReference>
<dbReference type="EMBL" id="JBFCZG010000009">
    <property type="protein sequence ID" value="KAL3418441.1"/>
    <property type="molecule type" value="Genomic_DNA"/>
</dbReference>
<dbReference type="InterPro" id="IPR052356">
    <property type="entry name" value="Thiol_S-MT"/>
</dbReference>
<protein>
    <submittedName>
        <fullName evidence="1">Methyltransferase domain-containing protein</fullName>
    </submittedName>
</protein>
<dbReference type="InterPro" id="IPR029063">
    <property type="entry name" value="SAM-dependent_MTases_sf"/>
</dbReference>
<keyword evidence="1" id="KW-0489">Methyltransferase</keyword>
<keyword evidence="2" id="KW-1185">Reference proteome</keyword>
<organism evidence="1 2">
    <name type="scientific">Phlyctema vagabunda</name>
    <dbReference type="NCBI Taxonomy" id="108571"/>
    <lineage>
        <taxon>Eukaryota</taxon>
        <taxon>Fungi</taxon>
        <taxon>Dikarya</taxon>
        <taxon>Ascomycota</taxon>
        <taxon>Pezizomycotina</taxon>
        <taxon>Leotiomycetes</taxon>
        <taxon>Helotiales</taxon>
        <taxon>Dermateaceae</taxon>
        <taxon>Phlyctema</taxon>
    </lineage>
</organism>
<sequence>MSWDLKLRWNAYTEPWQPLSYAYWYLLQNLSNGLRDIRGRTFATWYSTLGHHFAAYEENCTPVPRLVGMARGQVLELGPGSGNQLPRFTRSATSQIYGLEPNKQLFHLLRDEVIAKQNLGDIYISINATLEDDEVLKSRGIEAGTIDTVVCMQVLCSVSDATLAAKQIHRLLKPGGQLLFWEHQASNDMLTRLVQGCWNLVWSPVTGGCHLSCSVEQAIMAAGDWEVVELGHDDDQPWQLMPRVWGRFVKL</sequence>
<dbReference type="GO" id="GO:0032259">
    <property type="term" value="P:methylation"/>
    <property type="evidence" value="ECO:0007669"/>
    <property type="project" value="UniProtKB-KW"/>
</dbReference>
<evidence type="ECO:0000313" key="2">
    <source>
        <dbReference type="Proteomes" id="UP001629113"/>
    </source>
</evidence>
<gene>
    <name evidence="1" type="ORF">PVAG01_10157</name>
</gene>
<dbReference type="Proteomes" id="UP001629113">
    <property type="component" value="Unassembled WGS sequence"/>
</dbReference>
<dbReference type="Pfam" id="PF13489">
    <property type="entry name" value="Methyltransf_23"/>
    <property type="match status" value="1"/>
</dbReference>
<dbReference type="PANTHER" id="PTHR45036">
    <property type="entry name" value="METHYLTRANSFERASE LIKE 7B"/>
    <property type="match status" value="1"/>
</dbReference>
<accession>A0ABR4P554</accession>
<dbReference type="GO" id="GO:0008168">
    <property type="term" value="F:methyltransferase activity"/>
    <property type="evidence" value="ECO:0007669"/>
    <property type="project" value="UniProtKB-KW"/>
</dbReference>
<keyword evidence="1" id="KW-0808">Transferase</keyword>
<evidence type="ECO:0000313" key="1">
    <source>
        <dbReference type="EMBL" id="KAL3418441.1"/>
    </source>
</evidence>
<reference evidence="1 2" key="1">
    <citation type="submission" date="2024-06" db="EMBL/GenBank/DDBJ databases">
        <title>Complete genome of Phlyctema vagabunda strain 19-DSS-EL-015.</title>
        <authorList>
            <person name="Fiorenzani C."/>
        </authorList>
    </citation>
    <scope>NUCLEOTIDE SEQUENCE [LARGE SCALE GENOMIC DNA]</scope>
    <source>
        <strain evidence="1 2">19-DSS-EL-015</strain>
    </source>
</reference>
<name>A0ABR4P554_9HELO</name>
<dbReference type="CDD" id="cd02440">
    <property type="entry name" value="AdoMet_MTases"/>
    <property type="match status" value="1"/>
</dbReference>
<dbReference type="Gene3D" id="3.40.50.150">
    <property type="entry name" value="Vaccinia Virus protein VP39"/>
    <property type="match status" value="1"/>
</dbReference>
<comment type="caution">
    <text evidence="1">The sequence shown here is derived from an EMBL/GenBank/DDBJ whole genome shotgun (WGS) entry which is preliminary data.</text>
</comment>
<proteinExistence type="predicted"/>
<dbReference type="SUPFAM" id="SSF53335">
    <property type="entry name" value="S-adenosyl-L-methionine-dependent methyltransferases"/>
    <property type="match status" value="1"/>
</dbReference>